<dbReference type="EMBL" id="CM042010">
    <property type="protein sequence ID" value="KAI3778857.1"/>
    <property type="molecule type" value="Genomic_DNA"/>
</dbReference>
<sequence>MGFTILGILGFCTLQFSRHSESHTLSFSASPTLFVDDDHRSAARHRLAVQASTSLRHSAFNQPSAIAAHPPSHSSPPSLPTFHRSADRPSLSFLRQPIAAL</sequence>
<evidence type="ECO:0000313" key="2">
    <source>
        <dbReference type="Proteomes" id="UP001055811"/>
    </source>
</evidence>
<keyword evidence="2" id="KW-1185">Reference proteome</keyword>
<protein>
    <submittedName>
        <fullName evidence="1">Uncharacterized protein</fullName>
    </submittedName>
</protein>
<reference evidence="2" key="1">
    <citation type="journal article" date="2022" name="Mol. Ecol. Resour.">
        <title>The genomes of chicory, endive, great burdock and yacon provide insights into Asteraceae palaeo-polyploidization history and plant inulin production.</title>
        <authorList>
            <person name="Fan W."/>
            <person name="Wang S."/>
            <person name="Wang H."/>
            <person name="Wang A."/>
            <person name="Jiang F."/>
            <person name="Liu H."/>
            <person name="Zhao H."/>
            <person name="Xu D."/>
            <person name="Zhang Y."/>
        </authorList>
    </citation>
    <scope>NUCLEOTIDE SEQUENCE [LARGE SCALE GENOMIC DNA]</scope>
    <source>
        <strain evidence="2">cv. Punajuju</strain>
    </source>
</reference>
<name>A0ACB9G7X1_CICIN</name>
<accession>A0ACB9G7X1</accession>
<proteinExistence type="predicted"/>
<evidence type="ECO:0000313" key="1">
    <source>
        <dbReference type="EMBL" id="KAI3778857.1"/>
    </source>
</evidence>
<gene>
    <name evidence="1" type="ORF">L2E82_08244</name>
</gene>
<comment type="caution">
    <text evidence="1">The sequence shown here is derived from an EMBL/GenBank/DDBJ whole genome shotgun (WGS) entry which is preliminary data.</text>
</comment>
<reference evidence="1 2" key="2">
    <citation type="journal article" date="2022" name="Mol. Ecol. Resour.">
        <title>The genomes of chicory, endive, great burdock and yacon provide insights into Asteraceae paleo-polyploidization history and plant inulin production.</title>
        <authorList>
            <person name="Fan W."/>
            <person name="Wang S."/>
            <person name="Wang H."/>
            <person name="Wang A."/>
            <person name="Jiang F."/>
            <person name="Liu H."/>
            <person name="Zhao H."/>
            <person name="Xu D."/>
            <person name="Zhang Y."/>
        </authorList>
    </citation>
    <scope>NUCLEOTIDE SEQUENCE [LARGE SCALE GENOMIC DNA]</scope>
    <source>
        <strain evidence="2">cv. Punajuju</strain>
        <tissue evidence="1">Leaves</tissue>
    </source>
</reference>
<dbReference type="Proteomes" id="UP001055811">
    <property type="component" value="Linkage Group LG02"/>
</dbReference>
<organism evidence="1 2">
    <name type="scientific">Cichorium intybus</name>
    <name type="common">Chicory</name>
    <dbReference type="NCBI Taxonomy" id="13427"/>
    <lineage>
        <taxon>Eukaryota</taxon>
        <taxon>Viridiplantae</taxon>
        <taxon>Streptophyta</taxon>
        <taxon>Embryophyta</taxon>
        <taxon>Tracheophyta</taxon>
        <taxon>Spermatophyta</taxon>
        <taxon>Magnoliopsida</taxon>
        <taxon>eudicotyledons</taxon>
        <taxon>Gunneridae</taxon>
        <taxon>Pentapetalae</taxon>
        <taxon>asterids</taxon>
        <taxon>campanulids</taxon>
        <taxon>Asterales</taxon>
        <taxon>Asteraceae</taxon>
        <taxon>Cichorioideae</taxon>
        <taxon>Cichorieae</taxon>
        <taxon>Cichoriinae</taxon>
        <taxon>Cichorium</taxon>
    </lineage>
</organism>